<dbReference type="OrthoDB" id="2285053at2"/>
<dbReference type="Pfam" id="PF05656">
    <property type="entry name" value="DUF805"/>
    <property type="match status" value="1"/>
</dbReference>
<evidence type="ECO:0008006" key="5">
    <source>
        <dbReference type="Google" id="ProtNLM"/>
    </source>
</evidence>
<dbReference type="RefSeq" id="WP_039677066.1">
    <property type="nucleotide sequence ID" value="NZ_JWIY01000001.1"/>
</dbReference>
<dbReference type="PANTHER" id="PTHR34980">
    <property type="entry name" value="INNER MEMBRANE PROTEIN-RELATED-RELATED"/>
    <property type="match status" value="1"/>
</dbReference>
<sequence>MFTVYKKFWTHYADFEGKSTRPEYWWSVLCNVLITLPFGMIAFGSILTAIFNIVQQAVYYREELGEFDPSVFIASLGSTFIIIILLSIFWIATLVPNLAIIVRRLRDAGYHWAFIFLYVAPVLLMWVPLLNILAVLAMLPCSIALIVLLCMPTKEAQTSTVDQGQFTTQQMQSQQPVQTQQFTQPQESAQSQAMKTEVTPVQQETKVTEITAQAIQSEEKTLASAITENEQFKKDELGQ</sequence>
<dbReference type="Proteomes" id="UP000031339">
    <property type="component" value="Unassembled WGS sequence"/>
</dbReference>
<keyword evidence="2" id="KW-0472">Membrane</keyword>
<feature type="transmembrane region" description="Helical" evidence="2">
    <location>
        <begin position="108"/>
        <end position="126"/>
    </location>
</feature>
<evidence type="ECO:0000313" key="4">
    <source>
        <dbReference type="Proteomes" id="UP000031339"/>
    </source>
</evidence>
<protein>
    <recommendedName>
        <fullName evidence="5">DUF805 domain-containing protein</fullName>
    </recommendedName>
</protein>
<feature type="transmembrane region" description="Helical" evidence="2">
    <location>
        <begin position="132"/>
        <end position="151"/>
    </location>
</feature>
<feature type="transmembrane region" description="Helical" evidence="2">
    <location>
        <begin position="28"/>
        <end position="51"/>
    </location>
</feature>
<evidence type="ECO:0000313" key="3">
    <source>
        <dbReference type="EMBL" id="KIC78530.1"/>
    </source>
</evidence>
<gene>
    <name evidence="3" type="ORF">RN79_02905</name>
</gene>
<accession>A0A0C1K682</accession>
<name>A0A0C1K682_STRCV</name>
<feature type="region of interest" description="Disordered" evidence="1">
    <location>
        <begin position="177"/>
        <end position="204"/>
    </location>
</feature>
<dbReference type="eggNOG" id="COG3152">
    <property type="taxonomic scope" value="Bacteria"/>
</dbReference>
<keyword evidence="2" id="KW-1133">Transmembrane helix</keyword>
<comment type="caution">
    <text evidence="3">The sequence shown here is derived from an EMBL/GenBank/DDBJ whole genome shotgun (WGS) entry which is preliminary data.</text>
</comment>
<organism evidence="3 4">
    <name type="scientific">Streptococcus constellatus</name>
    <dbReference type="NCBI Taxonomy" id="76860"/>
    <lineage>
        <taxon>Bacteria</taxon>
        <taxon>Bacillati</taxon>
        <taxon>Bacillota</taxon>
        <taxon>Bacilli</taxon>
        <taxon>Lactobacillales</taxon>
        <taxon>Streptococcaceae</taxon>
        <taxon>Streptococcus</taxon>
        <taxon>Streptococcus anginosus group</taxon>
    </lineage>
</organism>
<evidence type="ECO:0000256" key="2">
    <source>
        <dbReference type="SAM" id="Phobius"/>
    </source>
</evidence>
<keyword evidence="2" id="KW-0812">Transmembrane</keyword>
<dbReference type="PANTHER" id="PTHR34980:SF2">
    <property type="entry name" value="INNER MEMBRANE PROTEIN YHAH-RELATED"/>
    <property type="match status" value="1"/>
</dbReference>
<feature type="transmembrane region" description="Helical" evidence="2">
    <location>
        <begin position="71"/>
        <end position="96"/>
    </location>
</feature>
<dbReference type="EMBL" id="JWIY01000001">
    <property type="protein sequence ID" value="KIC78530.1"/>
    <property type="molecule type" value="Genomic_DNA"/>
</dbReference>
<dbReference type="InterPro" id="IPR008523">
    <property type="entry name" value="DUF805"/>
</dbReference>
<feature type="compositionally biased region" description="Low complexity" evidence="1">
    <location>
        <begin position="177"/>
        <end position="192"/>
    </location>
</feature>
<dbReference type="AlphaFoldDB" id="A0A0C1K682"/>
<proteinExistence type="predicted"/>
<reference evidence="3 4" key="1">
    <citation type="submission" date="2014-12" db="EMBL/GenBank/DDBJ databases">
        <title>Partial genome sequence of Streptococcus constellatus KCOM 1650 (= ChDC B144).</title>
        <authorList>
            <person name="Kook J.-K."/>
            <person name="Park S.-N."/>
            <person name="Lim Y.K."/>
            <person name="Jo E."/>
        </authorList>
    </citation>
    <scope>NUCLEOTIDE SEQUENCE [LARGE SCALE GENOMIC DNA]</scope>
    <source>
        <strain evidence="3 4">KCOM 1650</strain>
    </source>
</reference>
<dbReference type="GO" id="GO:0005886">
    <property type="term" value="C:plasma membrane"/>
    <property type="evidence" value="ECO:0007669"/>
    <property type="project" value="TreeGrafter"/>
</dbReference>
<evidence type="ECO:0000256" key="1">
    <source>
        <dbReference type="SAM" id="MobiDB-lite"/>
    </source>
</evidence>